<dbReference type="OrthoDB" id="10405083at2759"/>
<evidence type="ECO:0000256" key="1">
    <source>
        <dbReference type="SAM" id="MobiDB-lite"/>
    </source>
</evidence>
<feature type="compositionally biased region" description="Polar residues" evidence="1">
    <location>
        <begin position="370"/>
        <end position="379"/>
    </location>
</feature>
<feature type="compositionally biased region" description="Polar residues" evidence="1">
    <location>
        <begin position="244"/>
        <end position="254"/>
    </location>
</feature>
<dbReference type="RefSeq" id="XP_017985994.1">
    <property type="nucleotide sequence ID" value="XM_018130505.1"/>
</dbReference>
<dbReference type="EMBL" id="CP014242">
    <property type="protein sequence ID" value="AMD18998.1"/>
    <property type="molecule type" value="Genomic_DNA"/>
</dbReference>
<feature type="region of interest" description="Disordered" evidence="1">
    <location>
        <begin position="123"/>
        <end position="154"/>
    </location>
</feature>
<feature type="region of interest" description="Disordered" evidence="1">
    <location>
        <begin position="370"/>
        <end position="391"/>
    </location>
</feature>
<evidence type="ECO:0000313" key="3">
    <source>
        <dbReference type="Proteomes" id="UP000243052"/>
    </source>
</evidence>
<dbReference type="AlphaFoldDB" id="A0A109UWY2"/>
<sequence length="473" mass="52474">MDHDFDEQCSKLASFRKKVIASLSDDDPLKKRLQIEIRLRQRCETFINNTRDLKKGRYDNIGLDFMQSMLLDNGKLRTACKIHSLYSNRTSPSPNSNKGDGIEAGTSQQVEFNCQVDKGLKYAERPVSKHDELQTRESRKNKKTTMEDHNKDYENVPEAPEFICNTETKVAPSLSGTLNSVPNLLTVNLAKDVGSSTAKVKKPHADIKQNGSSGNEDSNNTLSNYEKAFRTNSSSISSVKFKSENQPSGENASSSTKMFNALLPLSNILPVCSRDNDDSTSSDNTIPSVNSSLASIADHSTTNGNMWSPNASLHPKMPNSSTTNLHNDQTAMIPVFLPVKIYQAQEDSRNSDERYHFHLLNGSKLFPNVSPSTKATADSASPKDMSDLSHVTNNTCEKNTKVIKKVKATDLFDGAESSTGGRKSSKKIKKAQRHVTNDQQGTNEVIEEQFSMNKSPVPKSLKKMRKVARKYNL</sequence>
<feature type="compositionally biased region" description="Basic residues" evidence="1">
    <location>
        <begin position="460"/>
        <end position="473"/>
    </location>
</feature>
<name>A0A109UWY2_9SACH</name>
<keyword evidence="3" id="KW-1185">Reference proteome</keyword>
<evidence type="ECO:0000313" key="2">
    <source>
        <dbReference type="EMBL" id="AMD18998.1"/>
    </source>
</evidence>
<dbReference type="GeneID" id="28722199"/>
<gene>
    <name evidence="2" type="ORF">AW171_hschr2529</name>
</gene>
<feature type="region of interest" description="Disordered" evidence="1">
    <location>
        <begin position="234"/>
        <end position="254"/>
    </location>
</feature>
<accession>A0A109UWY2</accession>
<feature type="compositionally biased region" description="Polar residues" evidence="1">
    <location>
        <begin position="209"/>
        <end position="222"/>
    </location>
</feature>
<proteinExistence type="predicted"/>
<feature type="region of interest" description="Disordered" evidence="1">
    <location>
        <begin position="413"/>
        <end position="473"/>
    </location>
</feature>
<feature type="compositionally biased region" description="Basic residues" evidence="1">
    <location>
        <begin position="423"/>
        <end position="433"/>
    </location>
</feature>
<feature type="region of interest" description="Disordered" evidence="1">
    <location>
        <begin position="194"/>
        <end position="222"/>
    </location>
</feature>
<protein>
    <submittedName>
        <fullName evidence="2">HBR097Wp</fullName>
    </submittedName>
</protein>
<dbReference type="Proteomes" id="UP000243052">
    <property type="component" value="Chromosome ii"/>
</dbReference>
<reference evidence="2 3" key="1">
    <citation type="submission" date="2016-01" db="EMBL/GenBank/DDBJ databases">
        <title>Genome sequence of the yeast Holleya sinecauda.</title>
        <authorList>
            <person name="Dietrich F.S."/>
        </authorList>
    </citation>
    <scope>NUCLEOTIDE SEQUENCE [LARGE SCALE GENOMIC DNA]</scope>
    <source>
        <strain evidence="2 3">ATCC 58844</strain>
    </source>
</reference>
<organism evidence="2 3">
    <name type="scientific">Eremothecium sinecaudum</name>
    <dbReference type="NCBI Taxonomy" id="45286"/>
    <lineage>
        <taxon>Eukaryota</taxon>
        <taxon>Fungi</taxon>
        <taxon>Dikarya</taxon>
        <taxon>Ascomycota</taxon>
        <taxon>Saccharomycotina</taxon>
        <taxon>Saccharomycetes</taxon>
        <taxon>Saccharomycetales</taxon>
        <taxon>Saccharomycetaceae</taxon>
        <taxon>Eremothecium</taxon>
    </lineage>
</organism>